<dbReference type="InterPro" id="IPR013083">
    <property type="entry name" value="Znf_RING/FYVE/PHD"/>
</dbReference>
<dbReference type="EMBL" id="CAJPWZ010001127">
    <property type="protein sequence ID" value="CAG2209001.1"/>
    <property type="molecule type" value="Genomic_DNA"/>
</dbReference>
<feature type="domain" description="Ribonuclease H1 N-terminal" evidence="2">
    <location>
        <begin position="1145"/>
        <end position="1183"/>
    </location>
</feature>
<evidence type="ECO:0000259" key="3">
    <source>
        <dbReference type="Pfam" id="PF18755"/>
    </source>
</evidence>
<evidence type="ECO:0000259" key="2">
    <source>
        <dbReference type="Pfam" id="PF01693"/>
    </source>
</evidence>
<evidence type="ECO:0008006" key="6">
    <source>
        <dbReference type="Google" id="ProtNLM"/>
    </source>
</evidence>
<proteinExistence type="predicted"/>
<comment type="caution">
    <text evidence="4">The sequence shown here is derived from an EMBL/GenBank/DDBJ whole genome shotgun (WGS) entry which is preliminary data.</text>
</comment>
<organism evidence="4 5">
    <name type="scientific">Mytilus edulis</name>
    <name type="common">Blue mussel</name>
    <dbReference type="NCBI Taxonomy" id="6550"/>
    <lineage>
        <taxon>Eukaryota</taxon>
        <taxon>Metazoa</taxon>
        <taxon>Spiralia</taxon>
        <taxon>Lophotrochozoa</taxon>
        <taxon>Mollusca</taxon>
        <taxon>Bivalvia</taxon>
        <taxon>Autobranchia</taxon>
        <taxon>Pteriomorphia</taxon>
        <taxon>Mytilida</taxon>
        <taxon>Mytiloidea</taxon>
        <taxon>Mytilidae</taxon>
        <taxon>Mytilinae</taxon>
        <taxon>Mytilus</taxon>
    </lineage>
</organism>
<evidence type="ECO:0000256" key="1">
    <source>
        <dbReference type="SAM" id="MobiDB-lite"/>
    </source>
</evidence>
<dbReference type="OrthoDB" id="6092502at2759"/>
<dbReference type="CDD" id="cd15517">
    <property type="entry name" value="PHD_TCF19_like"/>
    <property type="match status" value="1"/>
</dbReference>
<evidence type="ECO:0000313" key="5">
    <source>
        <dbReference type="Proteomes" id="UP000683360"/>
    </source>
</evidence>
<feature type="compositionally biased region" description="Basic and acidic residues" evidence="1">
    <location>
        <begin position="1529"/>
        <end position="1539"/>
    </location>
</feature>
<sequence length="1550" mass="173622">MDVDNSDNDSVVTNSTFNDPSTELVPSLQHHLKDEQLLPAEICSPIIPIATNVLRNIKCASLKNVDEDDASDASSVSQSLLTTSNTLNFSVIPFSDKVDEWKEILVDRRKNLKENKDIESNSSDDGITTEIADRNDPLDVTIPHLDGKKVKLITQESHGFGSVSLISHSPVGVCSPDRVREIPGIITESQETCMPGLETQMKQCEVNLHQENQVFSQSTSSISSLGDINDSNDNNYKKKEEDILCKVEKMQNKIQKKLSCVSRTSAQDADVIQQKLHAIKSMLIRIAERHKVERNKITIDIKRSGKLKSEKIALKHSLQELSVRQEALYKLFQKHKEVTRLMKKDPNFKESFGVVPKTANKSCREKGKMVGGLNKNITKSKENVKSIKVAAATNRTGNKKFVEEQNFNNSAQKSQNDKGSVNIEPLTMLTEDPNYTISFNGTRELYCEMEDNGTNENVTQPSCREDLDMDARDEERDGIESSLKRTGLNVTSIPMLKSSMYNMKQAMPKQIKIGREAQQVEIQDKPCIESDLQISQQKFLYDGNFNQCCPVKQDLLKQPVQHLSVLQNENAEKPCFGGDNFKSKQVQKVTVAPPASPIDLSQNTDSNESLSLLVRPDVKQKNTLSFLSVPFSSVSFKGPEVIEIENDIDMGVVEVNKTHVRNTKGDAKGDTGGYQGQGVRNKEKNNQVNTVGKQTNTEMEDVGAPNIRNSYTDSRINTGRIITNKVIDKERDNPMTSGGVRNVEVGRKTNTGRVIIPKLTYSQGNEIFNKINRKREMAFVGKKITTAGGKKIRPTTPNEDHRNTDNQNFHGGLTYSCNRMREGGKTHNEMMRKVIDKAMKIISEKPSGAKPSCVVNSTQLEQARLYRAEQNKTPPLSPREECNDISPSVASFATFRSAVTEHFPVVRPSTQEPGLQDIFNGLKYPPLHLLINKEIIKPGRNILTVNAKGKEYRSSLTEDGYIESLGGELFLTPVKWLAAILGKPVPDVKKSQAYKQVHYRGISLISILKEPTLVVHDEEDDNSQDENKEIDNNPIDIDVDINKCTCEYGSVPINSMSGEKIKKWDINKKEDFIINLDREKISELENYLEETKSFPADSNIINKAVENITNIFVTSAKKTFGTLKNKSKNENTPQSTRSQDEKPCVAKGRKPGIYKDWSSCELTINKFKNAVYKGFSGIDQAILFLFAGNSFSSCSAIPVFDSEGTAHSPVHYGHDCSGQSGTCNYESLKSSTPYVENSDSETEQTEVLKLVNNMNNENEKIHSNETDDIRQLNSDHDLNNNTGCTKNCKNNNDDNMICCSDCHRWTHYLCTKLPSYQLYTLINSKRKYSCEICSIVPGEFLSKWPDSIEPTKPTSVNVGVNTEETTHLSLNATQDKSTETSVCNIDNLKTELNDERQKHSYLHDKVTKLSAEKSELLERCKNDAELNPLRKQLDDLKKTNTSIQGVINTLNQQNKKIITAMGDLDQSVTVLTESQSVKTQRRPSQDVQCQTINKLDTGTTKTNDTQARDLTYHTVSTSNRFTPFNALEENSHDANEKMNDSSYQGNAPKR</sequence>
<dbReference type="SUPFAM" id="SSF57903">
    <property type="entry name" value="FYVE/PHD zinc finger"/>
    <property type="match status" value="1"/>
</dbReference>
<dbReference type="Gene3D" id="3.40.970.10">
    <property type="entry name" value="Ribonuclease H1, N-terminal domain"/>
    <property type="match status" value="1"/>
</dbReference>
<dbReference type="Pfam" id="PF18755">
    <property type="entry name" value="RAMA"/>
    <property type="match status" value="1"/>
</dbReference>
<feature type="domain" description="RAMA" evidence="3">
    <location>
        <begin position="927"/>
        <end position="1004"/>
    </location>
</feature>
<feature type="compositionally biased region" description="Polar residues" evidence="1">
    <location>
        <begin position="1540"/>
        <end position="1550"/>
    </location>
</feature>
<dbReference type="InterPro" id="IPR009027">
    <property type="entry name" value="Ribosomal_bL9/RNase_H1_N"/>
</dbReference>
<evidence type="ECO:0000313" key="4">
    <source>
        <dbReference type="EMBL" id="CAG2209001.1"/>
    </source>
</evidence>
<accession>A0A8S3RIC9</accession>
<dbReference type="Pfam" id="PF01693">
    <property type="entry name" value="Cauli_VI"/>
    <property type="match status" value="1"/>
</dbReference>
<dbReference type="Proteomes" id="UP000683360">
    <property type="component" value="Unassembled WGS sequence"/>
</dbReference>
<keyword evidence="5" id="KW-1185">Reference proteome</keyword>
<dbReference type="SUPFAM" id="SSF55658">
    <property type="entry name" value="L9 N-domain-like"/>
    <property type="match status" value="1"/>
</dbReference>
<feature type="region of interest" description="Disordered" evidence="1">
    <location>
        <begin position="1"/>
        <end position="22"/>
    </location>
</feature>
<dbReference type="InterPro" id="IPR037056">
    <property type="entry name" value="RNase_H1_N_sf"/>
</dbReference>
<feature type="region of interest" description="Disordered" evidence="1">
    <location>
        <begin position="1123"/>
        <end position="1146"/>
    </location>
</feature>
<dbReference type="InterPro" id="IPR011011">
    <property type="entry name" value="Znf_FYVE_PHD"/>
</dbReference>
<dbReference type="InterPro" id="IPR040843">
    <property type="entry name" value="RAMA"/>
</dbReference>
<protein>
    <recommendedName>
        <fullName evidence="6">PHD-type domain-containing protein</fullName>
    </recommendedName>
</protein>
<dbReference type="InterPro" id="IPR011320">
    <property type="entry name" value="RNase_H1_N"/>
</dbReference>
<name>A0A8S3RIC9_MYTED</name>
<reference evidence="4" key="1">
    <citation type="submission" date="2021-03" db="EMBL/GenBank/DDBJ databases">
        <authorList>
            <person name="Bekaert M."/>
        </authorList>
    </citation>
    <scope>NUCLEOTIDE SEQUENCE</scope>
</reference>
<feature type="region of interest" description="Disordered" evidence="1">
    <location>
        <begin position="1529"/>
        <end position="1550"/>
    </location>
</feature>
<gene>
    <name evidence="4" type="ORF">MEDL_23159</name>
</gene>
<dbReference type="Gene3D" id="3.30.40.10">
    <property type="entry name" value="Zinc/RING finger domain, C3HC4 (zinc finger)"/>
    <property type="match status" value="1"/>
</dbReference>
<feature type="region of interest" description="Disordered" evidence="1">
    <location>
        <begin position="788"/>
        <end position="810"/>
    </location>
</feature>